<evidence type="ECO:0000313" key="3">
    <source>
        <dbReference type="Proteomes" id="UP000828390"/>
    </source>
</evidence>
<accession>A0A9D4J489</accession>
<dbReference type="EMBL" id="JAIWYP010000007">
    <property type="protein sequence ID" value="KAH3795319.1"/>
    <property type="molecule type" value="Genomic_DNA"/>
</dbReference>
<name>A0A9D4J489_DREPO</name>
<gene>
    <name evidence="2" type="ORF">DPMN_148869</name>
</gene>
<organism evidence="2 3">
    <name type="scientific">Dreissena polymorpha</name>
    <name type="common">Zebra mussel</name>
    <name type="synonym">Mytilus polymorpha</name>
    <dbReference type="NCBI Taxonomy" id="45954"/>
    <lineage>
        <taxon>Eukaryota</taxon>
        <taxon>Metazoa</taxon>
        <taxon>Spiralia</taxon>
        <taxon>Lophotrochozoa</taxon>
        <taxon>Mollusca</taxon>
        <taxon>Bivalvia</taxon>
        <taxon>Autobranchia</taxon>
        <taxon>Heteroconchia</taxon>
        <taxon>Euheterodonta</taxon>
        <taxon>Imparidentia</taxon>
        <taxon>Neoheterodontei</taxon>
        <taxon>Myida</taxon>
        <taxon>Dreissenoidea</taxon>
        <taxon>Dreissenidae</taxon>
        <taxon>Dreissena</taxon>
    </lineage>
</organism>
<dbReference type="Proteomes" id="UP000828390">
    <property type="component" value="Unassembled WGS sequence"/>
</dbReference>
<evidence type="ECO:0000313" key="2">
    <source>
        <dbReference type="EMBL" id="KAH3795319.1"/>
    </source>
</evidence>
<keyword evidence="3" id="KW-1185">Reference proteome</keyword>
<reference evidence="2" key="1">
    <citation type="journal article" date="2019" name="bioRxiv">
        <title>The Genome of the Zebra Mussel, Dreissena polymorpha: A Resource for Invasive Species Research.</title>
        <authorList>
            <person name="McCartney M.A."/>
            <person name="Auch B."/>
            <person name="Kono T."/>
            <person name="Mallez S."/>
            <person name="Zhang Y."/>
            <person name="Obille A."/>
            <person name="Becker A."/>
            <person name="Abrahante J.E."/>
            <person name="Garbe J."/>
            <person name="Badalamenti J.P."/>
            <person name="Herman A."/>
            <person name="Mangelson H."/>
            <person name="Liachko I."/>
            <person name="Sullivan S."/>
            <person name="Sone E.D."/>
            <person name="Koren S."/>
            <person name="Silverstein K.A.T."/>
            <person name="Beckman K.B."/>
            <person name="Gohl D.M."/>
        </authorList>
    </citation>
    <scope>NUCLEOTIDE SEQUENCE</scope>
    <source>
        <strain evidence="2">Duluth1</strain>
        <tissue evidence="2">Whole animal</tissue>
    </source>
</reference>
<evidence type="ECO:0000256" key="1">
    <source>
        <dbReference type="SAM" id="MobiDB-lite"/>
    </source>
</evidence>
<reference evidence="2" key="2">
    <citation type="submission" date="2020-11" db="EMBL/GenBank/DDBJ databases">
        <authorList>
            <person name="McCartney M.A."/>
            <person name="Auch B."/>
            <person name="Kono T."/>
            <person name="Mallez S."/>
            <person name="Becker A."/>
            <person name="Gohl D.M."/>
            <person name="Silverstein K.A.T."/>
            <person name="Koren S."/>
            <person name="Bechman K.B."/>
            <person name="Herman A."/>
            <person name="Abrahante J.E."/>
            <person name="Garbe J."/>
        </authorList>
    </citation>
    <scope>NUCLEOTIDE SEQUENCE</scope>
    <source>
        <strain evidence="2">Duluth1</strain>
        <tissue evidence="2">Whole animal</tissue>
    </source>
</reference>
<dbReference type="AlphaFoldDB" id="A0A9D4J489"/>
<protein>
    <submittedName>
        <fullName evidence="2">Uncharacterized protein</fullName>
    </submittedName>
</protein>
<proteinExistence type="predicted"/>
<feature type="region of interest" description="Disordered" evidence="1">
    <location>
        <begin position="1"/>
        <end position="34"/>
    </location>
</feature>
<sequence>MFIPDAWEDMQGAAAPGNTDPATQPLPQRHLHDPYEPILPRPLDLIEGAEKAPKVRKIAAGPAAPTYKGWCCLLAVNGTCSLTSKIKIKNVPYVKKSIYYIQFK</sequence>
<comment type="caution">
    <text evidence="2">The sequence shown here is derived from an EMBL/GenBank/DDBJ whole genome shotgun (WGS) entry which is preliminary data.</text>
</comment>